<evidence type="ECO:0000313" key="5">
    <source>
        <dbReference type="Proteomes" id="UP000801492"/>
    </source>
</evidence>
<evidence type="ECO:0000313" key="4">
    <source>
        <dbReference type="EMBL" id="KAF2901369.1"/>
    </source>
</evidence>
<dbReference type="CDD" id="cd03045">
    <property type="entry name" value="GST_N_Delta_Epsilon"/>
    <property type="match status" value="1"/>
</dbReference>
<dbReference type="InterPro" id="IPR040079">
    <property type="entry name" value="Glutathione_S-Trfase"/>
</dbReference>
<dbReference type="GO" id="GO:0006749">
    <property type="term" value="P:glutathione metabolic process"/>
    <property type="evidence" value="ECO:0007669"/>
    <property type="project" value="TreeGrafter"/>
</dbReference>
<feature type="domain" description="GST C-terminal" evidence="3">
    <location>
        <begin position="88"/>
        <end position="214"/>
    </location>
</feature>
<sequence>MAPKLHKMDYSPPCRFVYLTAEALGIKLDYSEIDLKKLDQLDPAFLKLNPQHTIPTLEDDGKVIWDSHAISVYLFTKYAKDDSLYPKDLYKRAVVDQRFHFNSGTVFYLLRHIVRLMKYKGVKTISQELIDESIQAYEFLEKFLDGHQWIAGDQLTLADFCLLTSTTSLDVLVPINASKFPNVTAWIKRGQQLPYYHVNQKGLDDFRNVIKTLLA</sequence>
<dbReference type="EMBL" id="VTPC01001678">
    <property type="protein sequence ID" value="KAF2901369.1"/>
    <property type="molecule type" value="Genomic_DNA"/>
</dbReference>
<evidence type="ECO:0008006" key="6">
    <source>
        <dbReference type="Google" id="ProtNLM"/>
    </source>
</evidence>
<proteinExistence type="predicted"/>
<dbReference type="PANTHER" id="PTHR43969">
    <property type="entry name" value="GLUTATHIONE S TRANSFERASE D10, ISOFORM A-RELATED"/>
    <property type="match status" value="1"/>
</dbReference>
<dbReference type="SFLD" id="SFLDG01153">
    <property type="entry name" value="Main.4:_Theta-like"/>
    <property type="match status" value="1"/>
</dbReference>
<dbReference type="SUPFAM" id="SSF52833">
    <property type="entry name" value="Thioredoxin-like"/>
    <property type="match status" value="1"/>
</dbReference>
<name>A0A8K0DBS1_IGNLU</name>
<dbReference type="SFLD" id="SFLDS00019">
    <property type="entry name" value="Glutathione_Transferase_(cytos"/>
    <property type="match status" value="1"/>
</dbReference>
<dbReference type="Pfam" id="PF13417">
    <property type="entry name" value="GST_N_3"/>
    <property type="match status" value="1"/>
</dbReference>
<keyword evidence="5" id="KW-1185">Reference proteome</keyword>
<comment type="subunit">
    <text evidence="1">Homodimer.</text>
</comment>
<dbReference type="FunFam" id="1.20.1050.10:FF:000007">
    <property type="entry name" value="Glutathione S-transferase 1-1"/>
    <property type="match status" value="1"/>
</dbReference>
<dbReference type="InterPro" id="IPR010987">
    <property type="entry name" value="Glutathione-S-Trfase_C-like"/>
</dbReference>
<evidence type="ECO:0000256" key="1">
    <source>
        <dbReference type="ARBA" id="ARBA00011738"/>
    </source>
</evidence>
<dbReference type="Proteomes" id="UP000801492">
    <property type="component" value="Unassembled WGS sequence"/>
</dbReference>
<dbReference type="AlphaFoldDB" id="A0A8K0DBS1"/>
<dbReference type="InterPro" id="IPR004046">
    <property type="entry name" value="GST_C"/>
</dbReference>
<dbReference type="PROSITE" id="PS50404">
    <property type="entry name" value="GST_NTER"/>
    <property type="match status" value="1"/>
</dbReference>
<dbReference type="Gene3D" id="3.40.30.10">
    <property type="entry name" value="Glutaredoxin"/>
    <property type="match status" value="1"/>
</dbReference>
<evidence type="ECO:0000259" key="3">
    <source>
        <dbReference type="PROSITE" id="PS50405"/>
    </source>
</evidence>
<feature type="domain" description="GST N-terminal" evidence="2">
    <location>
        <begin position="1"/>
        <end position="82"/>
    </location>
</feature>
<dbReference type="SUPFAM" id="SSF47616">
    <property type="entry name" value="GST C-terminal domain-like"/>
    <property type="match status" value="1"/>
</dbReference>
<dbReference type="SFLD" id="SFLDG00358">
    <property type="entry name" value="Main_(cytGST)"/>
    <property type="match status" value="1"/>
</dbReference>
<comment type="caution">
    <text evidence="4">The sequence shown here is derived from an EMBL/GenBank/DDBJ whole genome shotgun (WGS) entry which is preliminary data.</text>
</comment>
<gene>
    <name evidence="4" type="ORF">ILUMI_04827</name>
</gene>
<dbReference type="Gene3D" id="1.20.1050.10">
    <property type="match status" value="1"/>
</dbReference>
<accession>A0A8K0DBS1</accession>
<dbReference type="InterPro" id="IPR036249">
    <property type="entry name" value="Thioredoxin-like_sf"/>
</dbReference>
<dbReference type="OrthoDB" id="2309723at2759"/>
<dbReference type="InterPro" id="IPR036282">
    <property type="entry name" value="Glutathione-S-Trfase_C_sf"/>
</dbReference>
<dbReference type="FunFam" id="3.40.30.10:FF:000034">
    <property type="entry name" value="glutathione S-transferase 1"/>
    <property type="match status" value="1"/>
</dbReference>
<organism evidence="4 5">
    <name type="scientific">Ignelater luminosus</name>
    <name type="common">Cucubano</name>
    <name type="synonym">Pyrophorus luminosus</name>
    <dbReference type="NCBI Taxonomy" id="2038154"/>
    <lineage>
        <taxon>Eukaryota</taxon>
        <taxon>Metazoa</taxon>
        <taxon>Ecdysozoa</taxon>
        <taxon>Arthropoda</taxon>
        <taxon>Hexapoda</taxon>
        <taxon>Insecta</taxon>
        <taxon>Pterygota</taxon>
        <taxon>Neoptera</taxon>
        <taxon>Endopterygota</taxon>
        <taxon>Coleoptera</taxon>
        <taxon>Polyphaga</taxon>
        <taxon>Elateriformia</taxon>
        <taxon>Elateroidea</taxon>
        <taxon>Elateridae</taxon>
        <taxon>Agrypninae</taxon>
        <taxon>Pyrophorini</taxon>
        <taxon>Ignelater</taxon>
    </lineage>
</organism>
<reference evidence="4" key="1">
    <citation type="submission" date="2019-08" db="EMBL/GenBank/DDBJ databases">
        <title>The genome of the North American firefly Photinus pyralis.</title>
        <authorList>
            <consortium name="Photinus pyralis genome working group"/>
            <person name="Fallon T.R."/>
            <person name="Sander Lower S.E."/>
            <person name="Weng J.-K."/>
        </authorList>
    </citation>
    <scope>NUCLEOTIDE SEQUENCE</scope>
    <source>
        <strain evidence="4">TRF0915ILg1</strain>
        <tissue evidence="4">Whole body</tissue>
    </source>
</reference>
<dbReference type="CDD" id="cd03177">
    <property type="entry name" value="GST_C_Delta_Epsilon"/>
    <property type="match status" value="1"/>
</dbReference>
<dbReference type="Pfam" id="PF00043">
    <property type="entry name" value="GST_C"/>
    <property type="match status" value="1"/>
</dbReference>
<dbReference type="InterPro" id="IPR004045">
    <property type="entry name" value="Glutathione_S-Trfase_N"/>
</dbReference>
<evidence type="ECO:0000259" key="2">
    <source>
        <dbReference type="PROSITE" id="PS50404"/>
    </source>
</evidence>
<dbReference type="GO" id="GO:0004364">
    <property type="term" value="F:glutathione transferase activity"/>
    <property type="evidence" value="ECO:0007669"/>
    <property type="project" value="TreeGrafter"/>
</dbReference>
<dbReference type="PANTHER" id="PTHR43969:SF8">
    <property type="entry name" value="GLUTATHIONE S TRANSFERASE E13, ISOFORM A-RELATED"/>
    <property type="match status" value="1"/>
</dbReference>
<dbReference type="PROSITE" id="PS50405">
    <property type="entry name" value="GST_CTER"/>
    <property type="match status" value="1"/>
</dbReference>
<protein>
    <recommendedName>
        <fullName evidence="6">Glutathione S-transferase</fullName>
    </recommendedName>
</protein>